<protein>
    <submittedName>
        <fullName evidence="1">Uncharacterized protein</fullName>
    </submittedName>
</protein>
<gene>
    <name evidence="1" type="ORF">S40285_10907</name>
</gene>
<dbReference type="Proteomes" id="UP000028524">
    <property type="component" value="Unassembled WGS sequence"/>
</dbReference>
<organism evidence="1 2">
    <name type="scientific">Stachybotrys chlorohalonatus (strain IBT 40285)</name>
    <dbReference type="NCBI Taxonomy" id="1283841"/>
    <lineage>
        <taxon>Eukaryota</taxon>
        <taxon>Fungi</taxon>
        <taxon>Dikarya</taxon>
        <taxon>Ascomycota</taxon>
        <taxon>Pezizomycotina</taxon>
        <taxon>Sordariomycetes</taxon>
        <taxon>Hypocreomycetidae</taxon>
        <taxon>Hypocreales</taxon>
        <taxon>Stachybotryaceae</taxon>
        <taxon>Stachybotrys</taxon>
    </lineage>
</organism>
<evidence type="ECO:0000313" key="2">
    <source>
        <dbReference type="Proteomes" id="UP000028524"/>
    </source>
</evidence>
<evidence type="ECO:0000313" key="1">
    <source>
        <dbReference type="EMBL" id="KFA69016.1"/>
    </source>
</evidence>
<proteinExistence type="predicted"/>
<sequence>MGTDALLMKRRPI</sequence>
<dbReference type="EMBL" id="KL659630">
    <property type="protein sequence ID" value="KFA69016.1"/>
    <property type="molecule type" value="Genomic_DNA"/>
</dbReference>
<dbReference type="HOGENOM" id="CLU_3435963_0_0_1"/>
<reference evidence="1 2" key="1">
    <citation type="journal article" date="2014" name="BMC Genomics">
        <title>Comparative genome sequencing reveals chemotype-specific gene clusters in the toxigenic black mold Stachybotrys.</title>
        <authorList>
            <person name="Semeiks J."/>
            <person name="Borek D."/>
            <person name="Otwinowski Z."/>
            <person name="Grishin N.V."/>
        </authorList>
    </citation>
    <scope>NUCLEOTIDE SEQUENCE [LARGE SCALE GENOMIC DNA]</scope>
    <source>
        <strain evidence="1 2">IBT 40285</strain>
    </source>
</reference>
<keyword evidence="2" id="KW-1185">Reference proteome</keyword>
<accession>A0A084QYI1</accession>
<dbReference type="InParanoid" id="A0A084QYI1"/>
<name>A0A084QYI1_STAC4</name>